<dbReference type="Gene3D" id="1.10.10.10">
    <property type="entry name" value="Winged helix-like DNA-binding domain superfamily/Winged helix DNA-binding domain"/>
    <property type="match status" value="1"/>
</dbReference>
<evidence type="ECO:0000313" key="5">
    <source>
        <dbReference type="EMBL" id="MBN3279900.1"/>
    </source>
</evidence>
<protein>
    <submittedName>
        <fullName evidence="5">H1 protein</fullName>
    </submittedName>
</protein>
<organism evidence="5 6">
    <name type="scientific">Polyodon spathula</name>
    <name type="common">North American paddlefish</name>
    <name type="synonym">Squalus spathula</name>
    <dbReference type="NCBI Taxonomy" id="7913"/>
    <lineage>
        <taxon>Eukaryota</taxon>
        <taxon>Metazoa</taxon>
        <taxon>Chordata</taxon>
        <taxon>Craniata</taxon>
        <taxon>Vertebrata</taxon>
        <taxon>Euteleostomi</taxon>
        <taxon>Actinopterygii</taxon>
        <taxon>Chondrostei</taxon>
        <taxon>Acipenseriformes</taxon>
        <taxon>Polyodontidae</taxon>
        <taxon>Polyodon</taxon>
    </lineage>
</organism>
<dbReference type="Pfam" id="PF00538">
    <property type="entry name" value="Linker_histone"/>
    <property type="match status" value="1"/>
</dbReference>
<evidence type="ECO:0000259" key="4">
    <source>
        <dbReference type="PROSITE" id="PS51504"/>
    </source>
</evidence>
<evidence type="ECO:0000256" key="1">
    <source>
        <dbReference type="ARBA" id="ARBA00023125"/>
    </source>
</evidence>
<feature type="compositionally biased region" description="Basic residues" evidence="3">
    <location>
        <begin position="111"/>
        <end position="200"/>
    </location>
</feature>
<dbReference type="InterPro" id="IPR005819">
    <property type="entry name" value="H1/H5"/>
</dbReference>
<reference evidence="5" key="1">
    <citation type="journal article" date="2021" name="Cell">
        <title>Tracing the genetic footprints of vertebrate landing in non-teleost ray-finned fishes.</title>
        <authorList>
            <person name="Bi X."/>
            <person name="Wang K."/>
            <person name="Yang L."/>
            <person name="Pan H."/>
            <person name="Jiang H."/>
            <person name="Wei Q."/>
            <person name="Fang M."/>
            <person name="Yu H."/>
            <person name="Zhu C."/>
            <person name="Cai Y."/>
            <person name="He Y."/>
            <person name="Gan X."/>
            <person name="Zeng H."/>
            <person name="Yu D."/>
            <person name="Zhu Y."/>
            <person name="Jiang H."/>
            <person name="Qiu Q."/>
            <person name="Yang H."/>
            <person name="Zhang Y.E."/>
            <person name="Wang W."/>
            <person name="Zhu M."/>
            <person name="He S."/>
            <person name="Zhang G."/>
        </authorList>
    </citation>
    <scope>NUCLEOTIDE SEQUENCE</scope>
    <source>
        <strain evidence="5">Pddl_001</strain>
    </source>
</reference>
<dbReference type="InterPro" id="IPR005818">
    <property type="entry name" value="Histone_H1/H5_H15"/>
</dbReference>
<dbReference type="Proteomes" id="UP001166093">
    <property type="component" value="Unassembled WGS sequence"/>
</dbReference>
<evidence type="ECO:0000256" key="2">
    <source>
        <dbReference type="RuleBase" id="RU003894"/>
    </source>
</evidence>
<evidence type="ECO:0000313" key="6">
    <source>
        <dbReference type="Proteomes" id="UP001166093"/>
    </source>
</evidence>
<comment type="similarity">
    <text evidence="2">Belongs to the histone H1/H5 family.</text>
</comment>
<sequence>MDETVPTPDACPVKTKKKRKPEAPKIKKAGRTVSQMIIKAVSDSKERSGLSLTVMKKSLAASGYDVEMNNSRVNRAVRTLVNKDTLLQTKGTGASGSFRVNKTQAGAKEKSSKKKAAPKPRKAPAKKKAAPKRSPKKDKRPAARKTTRSSKKVRKIAARKAPRSPKKARKTAARKAPRSPNRGRNKHRSPPKKKPSYRRW</sequence>
<proteinExistence type="inferred from homology"/>
<dbReference type="InterPro" id="IPR036388">
    <property type="entry name" value="WH-like_DNA-bd_sf"/>
</dbReference>
<comment type="caution">
    <text evidence="5">The sequence shown here is derived from an EMBL/GenBank/DDBJ whole genome shotgun (WGS) entry which is preliminary data.</text>
</comment>
<keyword evidence="6" id="KW-1185">Reference proteome</keyword>
<feature type="non-terminal residue" evidence="5">
    <location>
        <position position="200"/>
    </location>
</feature>
<dbReference type="InterPro" id="IPR036390">
    <property type="entry name" value="WH_DNA-bd_sf"/>
</dbReference>
<keyword evidence="2" id="KW-0158">Chromosome</keyword>
<accession>A0ABS2Y125</accession>
<gene>
    <name evidence="5" type="primary">H1_9</name>
    <name evidence="5" type="ORF">GTO93_0014993</name>
</gene>
<dbReference type="PROSITE" id="PS51504">
    <property type="entry name" value="H15"/>
    <property type="match status" value="1"/>
</dbReference>
<keyword evidence="2" id="KW-0539">Nucleus</keyword>
<dbReference type="SUPFAM" id="SSF46785">
    <property type="entry name" value="Winged helix' DNA-binding domain"/>
    <property type="match status" value="1"/>
</dbReference>
<feature type="region of interest" description="Disordered" evidence="3">
    <location>
        <begin position="84"/>
        <end position="200"/>
    </location>
</feature>
<feature type="region of interest" description="Disordered" evidence="3">
    <location>
        <begin position="1"/>
        <end position="30"/>
    </location>
</feature>
<dbReference type="EMBL" id="JAAWVQ010093491">
    <property type="protein sequence ID" value="MBN3279900.1"/>
    <property type="molecule type" value="Genomic_DNA"/>
</dbReference>
<dbReference type="SMART" id="SM00526">
    <property type="entry name" value="H15"/>
    <property type="match status" value="1"/>
</dbReference>
<dbReference type="CDD" id="cd00073">
    <property type="entry name" value="H15"/>
    <property type="match status" value="1"/>
</dbReference>
<feature type="compositionally biased region" description="Basic residues" evidence="3">
    <location>
        <begin position="14"/>
        <end position="30"/>
    </location>
</feature>
<evidence type="ECO:0000256" key="3">
    <source>
        <dbReference type="SAM" id="MobiDB-lite"/>
    </source>
</evidence>
<keyword evidence="1 2" id="KW-0238">DNA-binding</keyword>
<dbReference type="PRINTS" id="PR00624">
    <property type="entry name" value="HISTONEH5"/>
</dbReference>
<name>A0ABS2Y125_POLSP</name>
<feature type="non-terminal residue" evidence="5">
    <location>
        <position position="1"/>
    </location>
</feature>
<feature type="domain" description="H15" evidence="4">
    <location>
        <begin position="29"/>
        <end position="102"/>
    </location>
</feature>
<comment type="subcellular location">
    <subcellularLocation>
        <location evidence="2">Nucleus</location>
    </subcellularLocation>
</comment>